<name>A0A1H6L6H2_9FLAO</name>
<feature type="domain" description="Type IX secretion system protein PorV" evidence="2">
    <location>
        <begin position="36"/>
        <end position="267"/>
    </location>
</feature>
<dbReference type="RefSeq" id="WP_091098411.1">
    <property type="nucleotide sequence ID" value="NZ_FNXE01000018.1"/>
</dbReference>
<organism evidence="3 4">
    <name type="scientific">Paenimyroides marinum</name>
    <dbReference type="NCBI Taxonomy" id="1159016"/>
    <lineage>
        <taxon>Bacteria</taxon>
        <taxon>Pseudomonadati</taxon>
        <taxon>Bacteroidota</taxon>
        <taxon>Flavobacteriia</taxon>
        <taxon>Flavobacteriales</taxon>
        <taxon>Flavobacteriaceae</taxon>
        <taxon>Paenimyroides</taxon>
    </lineage>
</organism>
<sequence>MKRILIAVVSLLAVNNTFAQQVLPVPDGHPLGYNPAITTGVSFLTITPDARSGALGDMGVATSADAFSQFYNPAKYVFAEKQQGFALSYTPYMSKIASDISLMGVSYYNRMNERSAVGASLRYFTLGEINLTNNQGEFQGIEKPNEFSVDVSYTLKLGDNFGLAVAGRYISSNLKLRGDGEASANTFAVDVAGFYESDRMQMGDSEGRLRAGFNFQNMGPKISYTGDDQRASNIPTTLRLGLGYDFILDNYNTVSVYGETTKLLVPSNIQPTFVDANGNGQLDADEQSSVNNGLQEYRDIGWFSGMFKSFGDAPGGFSEEMREFTWSLGAEYWYQNSFAFRLGYFNEAEDKGARKFATLGAGFKYNIVNIDVSYLFATGKTQNPLENTLRFSLTFNFGRDYFKN</sequence>
<dbReference type="Pfam" id="PF19572">
    <property type="entry name" value="PorV"/>
    <property type="match status" value="1"/>
</dbReference>
<dbReference type="EMBL" id="FNXE01000018">
    <property type="protein sequence ID" value="SEH80084.1"/>
    <property type="molecule type" value="Genomic_DNA"/>
</dbReference>
<dbReference type="NCBIfam" id="NF033709">
    <property type="entry name" value="PorV_fam"/>
    <property type="match status" value="1"/>
</dbReference>
<gene>
    <name evidence="3" type="ORF">SAMN02927937_01513</name>
</gene>
<dbReference type="Gene3D" id="2.40.160.60">
    <property type="entry name" value="Outer membrane protein transport protein (OMPP1/FadL/TodX)"/>
    <property type="match status" value="1"/>
</dbReference>
<dbReference type="InterPro" id="IPR047799">
    <property type="entry name" value="T9SS_OM_PorV"/>
</dbReference>
<dbReference type="AlphaFoldDB" id="A0A1H6L6H2"/>
<keyword evidence="4" id="KW-1185">Reference proteome</keyword>
<dbReference type="NCBIfam" id="NF033710">
    <property type="entry name" value="T9SS_OM_PorV"/>
    <property type="match status" value="1"/>
</dbReference>
<feature type="signal peptide" evidence="1">
    <location>
        <begin position="1"/>
        <end position="19"/>
    </location>
</feature>
<evidence type="ECO:0000256" key="1">
    <source>
        <dbReference type="SAM" id="SignalP"/>
    </source>
</evidence>
<dbReference type="InterPro" id="IPR045741">
    <property type="entry name" value="PorV"/>
</dbReference>
<proteinExistence type="predicted"/>
<accession>A0A1H6L6H2</accession>
<evidence type="ECO:0000313" key="3">
    <source>
        <dbReference type="EMBL" id="SEH80084.1"/>
    </source>
</evidence>
<evidence type="ECO:0000313" key="4">
    <source>
        <dbReference type="Proteomes" id="UP000199634"/>
    </source>
</evidence>
<dbReference type="Proteomes" id="UP000199634">
    <property type="component" value="Unassembled WGS sequence"/>
</dbReference>
<reference evidence="3 4" key="1">
    <citation type="submission" date="2016-10" db="EMBL/GenBank/DDBJ databases">
        <authorList>
            <person name="de Groot N.N."/>
        </authorList>
    </citation>
    <scope>NUCLEOTIDE SEQUENCE [LARGE SCALE GENOMIC DNA]</scope>
    <source>
        <strain evidence="3 4">CGMCC 1.10825</strain>
    </source>
</reference>
<feature type="chain" id="PRO_5011777210" description="Type IX secretion system protein PorV domain-containing protein" evidence="1">
    <location>
        <begin position="20"/>
        <end position="404"/>
    </location>
</feature>
<evidence type="ECO:0000259" key="2">
    <source>
        <dbReference type="Pfam" id="PF19572"/>
    </source>
</evidence>
<dbReference type="OrthoDB" id="9758448at2"/>
<keyword evidence="1" id="KW-0732">Signal</keyword>
<dbReference type="STRING" id="1159016.SAMN02927937_01513"/>
<protein>
    <recommendedName>
        <fullName evidence="2">Type IX secretion system protein PorV domain-containing protein</fullName>
    </recommendedName>
</protein>